<comment type="catalytic activity">
    <reaction evidence="9">
        <text>DNA(n) + a 2'-deoxyribonucleoside 5'-triphosphate = DNA(n+1) + diphosphate</text>
        <dbReference type="Rhea" id="RHEA:22508"/>
        <dbReference type="Rhea" id="RHEA-COMP:17339"/>
        <dbReference type="Rhea" id="RHEA-COMP:17340"/>
        <dbReference type="ChEBI" id="CHEBI:33019"/>
        <dbReference type="ChEBI" id="CHEBI:61560"/>
        <dbReference type="ChEBI" id="CHEBI:173112"/>
        <dbReference type="EC" id="2.7.7.49"/>
    </reaction>
</comment>
<proteinExistence type="inferred from homology"/>
<keyword evidence="5" id="KW-0460">Magnesium</keyword>
<evidence type="ECO:0000256" key="5">
    <source>
        <dbReference type="ARBA" id="ARBA00022842"/>
    </source>
</evidence>
<keyword evidence="4" id="KW-0479">Metal-binding</keyword>
<evidence type="ECO:0000256" key="3">
    <source>
        <dbReference type="ARBA" id="ARBA00022695"/>
    </source>
</evidence>
<protein>
    <recommendedName>
        <fullName evidence="1">RNA-directed DNA polymerase</fullName>
        <ecNumber evidence="1">2.7.7.49</ecNumber>
    </recommendedName>
</protein>
<dbReference type="PRINTS" id="PR00866">
    <property type="entry name" value="RNADNAPOLMS"/>
</dbReference>
<evidence type="ECO:0000256" key="1">
    <source>
        <dbReference type="ARBA" id="ARBA00012493"/>
    </source>
</evidence>
<name>A0ABX4S5W7_9GAMM</name>
<comment type="similarity">
    <text evidence="8">Belongs to the bacterial reverse transcriptase family.</text>
</comment>
<evidence type="ECO:0000256" key="4">
    <source>
        <dbReference type="ARBA" id="ARBA00022723"/>
    </source>
</evidence>
<dbReference type="InterPro" id="IPR000123">
    <property type="entry name" value="Reverse_transcriptase_msDNA"/>
</dbReference>
<sequence>MLTEYLASSLILTTDFIRDVADTADERYNKFGIPKKNGATRVVYQPQKELKILQRVLHSEFLVKLKVHSSSTAYSDGSSVIKNANLHKNKKFLLRLDFVDFFKSIRSSDIRLFLNERGSELSDQWTNDDSDVFLKLVCFKGRLTMGGVTSPAISNLICYKLDSALSEICLSLGVTYSRYADDMYFSTNVPNVLFSMPNRLIKILRSIDYPRSLYINTEKTKHSSKKRSMKITGLTLTNNGEVSLGREKKRRIRSLVFNWSNLTVDEKKYLQGYLSYCASVEPLFINSLCEKFSSKIITNIQKYK</sequence>
<evidence type="ECO:0000256" key="2">
    <source>
        <dbReference type="ARBA" id="ARBA00022679"/>
    </source>
</evidence>
<accession>A0ABX4S5W7</accession>
<evidence type="ECO:0000256" key="7">
    <source>
        <dbReference type="ARBA" id="ARBA00023118"/>
    </source>
</evidence>
<evidence type="ECO:0000256" key="9">
    <source>
        <dbReference type="ARBA" id="ARBA00048173"/>
    </source>
</evidence>
<dbReference type="EC" id="2.7.7.49" evidence="1"/>
<dbReference type="InterPro" id="IPR051083">
    <property type="entry name" value="GrpII_Intron_Splice-Mob/Def"/>
</dbReference>
<evidence type="ECO:0000259" key="10">
    <source>
        <dbReference type="PROSITE" id="PS50878"/>
    </source>
</evidence>
<keyword evidence="12" id="KW-1185">Reference proteome</keyword>
<evidence type="ECO:0000313" key="11">
    <source>
        <dbReference type="EMBL" id="PKX85889.1"/>
    </source>
</evidence>
<organism evidence="11 12">
    <name type="scientific">Pectobacterium peruviense</name>
    <dbReference type="NCBI Taxonomy" id="2066479"/>
    <lineage>
        <taxon>Bacteria</taxon>
        <taxon>Pseudomonadati</taxon>
        <taxon>Pseudomonadota</taxon>
        <taxon>Gammaproteobacteria</taxon>
        <taxon>Enterobacterales</taxon>
        <taxon>Pectobacteriaceae</taxon>
        <taxon>Pectobacterium</taxon>
    </lineage>
</organism>
<gene>
    <name evidence="11" type="ORF">A0G03_13295</name>
</gene>
<evidence type="ECO:0000256" key="8">
    <source>
        <dbReference type="ARBA" id="ARBA00034120"/>
    </source>
</evidence>
<dbReference type="EMBL" id="LXFV01000013">
    <property type="protein sequence ID" value="PKX85889.1"/>
    <property type="molecule type" value="Genomic_DNA"/>
</dbReference>
<keyword evidence="7" id="KW-0051">Antiviral defense</keyword>
<dbReference type="SUPFAM" id="SSF56672">
    <property type="entry name" value="DNA/RNA polymerases"/>
    <property type="match status" value="1"/>
</dbReference>
<dbReference type="CDD" id="cd03487">
    <property type="entry name" value="RT_Bac_retron_II"/>
    <property type="match status" value="1"/>
</dbReference>
<keyword evidence="2" id="KW-0808">Transferase</keyword>
<dbReference type="PROSITE" id="PS50878">
    <property type="entry name" value="RT_POL"/>
    <property type="match status" value="1"/>
</dbReference>
<dbReference type="InterPro" id="IPR043502">
    <property type="entry name" value="DNA/RNA_pol_sf"/>
</dbReference>
<evidence type="ECO:0000256" key="6">
    <source>
        <dbReference type="ARBA" id="ARBA00022918"/>
    </source>
</evidence>
<dbReference type="PANTHER" id="PTHR34047:SF7">
    <property type="entry name" value="RNA-DIRECTED DNA POLYMERASE"/>
    <property type="match status" value="1"/>
</dbReference>
<dbReference type="NCBIfam" id="NF038233">
    <property type="entry name" value="retron_St85_RT"/>
    <property type="match status" value="1"/>
</dbReference>
<keyword evidence="6 11" id="KW-0695">RNA-directed DNA polymerase</keyword>
<feature type="domain" description="Reverse transcriptase" evidence="10">
    <location>
        <begin position="14"/>
        <end position="236"/>
    </location>
</feature>
<dbReference type="RefSeq" id="WP_048263135.1">
    <property type="nucleotide sequence ID" value="NZ_AODU01000021.1"/>
</dbReference>
<dbReference type="Proteomes" id="UP000234468">
    <property type="component" value="Unassembled WGS sequence"/>
</dbReference>
<comment type="caution">
    <text evidence="11">The sequence shown here is derived from an EMBL/GenBank/DDBJ whole genome shotgun (WGS) entry which is preliminary data.</text>
</comment>
<dbReference type="PANTHER" id="PTHR34047">
    <property type="entry name" value="NUCLEAR INTRON MATURASE 1, MITOCHONDRIAL-RELATED"/>
    <property type="match status" value="1"/>
</dbReference>
<evidence type="ECO:0000313" key="12">
    <source>
        <dbReference type="Proteomes" id="UP000234468"/>
    </source>
</evidence>
<dbReference type="Pfam" id="PF00078">
    <property type="entry name" value="RVT_1"/>
    <property type="match status" value="1"/>
</dbReference>
<keyword evidence="3" id="KW-0548">Nucleotidyltransferase</keyword>
<dbReference type="GO" id="GO:0003964">
    <property type="term" value="F:RNA-directed DNA polymerase activity"/>
    <property type="evidence" value="ECO:0007669"/>
    <property type="project" value="UniProtKB-KW"/>
</dbReference>
<reference evidence="11 12" key="1">
    <citation type="submission" date="2016-04" db="EMBL/GenBank/DDBJ databases">
        <title>New species of Pectobacterium.</title>
        <authorList>
            <person name="Waleron M."/>
            <person name="Misztak A.E."/>
            <person name="Waleron K."/>
        </authorList>
    </citation>
    <scope>NUCLEOTIDE SEQUENCE [LARGE SCALE GENOMIC DNA]</scope>
    <source>
        <strain evidence="11 12">IFB5232</strain>
    </source>
</reference>
<dbReference type="InterPro" id="IPR000477">
    <property type="entry name" value="RT_dom"/>
</dbReference>